<dbReference type="UniPathway" id="UPA00288">
    <property type="reaction ID" value="UER01023"/>
</dbReference>
<feature type="binding site" evidence="11">
    <location>
        <begin position="125"/>
        <end position="127"/>
    </location>
    <ligand>
        <name>(6S)-5,6,7,8-tetrahydrofolate</name>
        <dbReference type="ChEBI" id="CHEBI:57453"/>
    </ligand>
</feature>
<keyword evidence="6 11" id="KW-0963">Cytoplasm</keyword>
<keyword evidence="14" id="KW-0489">Methyltransferase</keyword>
<gene>
    <name evidence="11" type="primary">glyA</name>
    <name evidence="14" type="ORF">EGK74_01605</name>
</gene>
<dbReference type="Proteomes" id="UP000272412">
    <property type="component" value="Unassembled WGS sequence"/>
</dbReference>
<dbReference type="GO" id="GO:0032259">
    <property type="term" value="P:methylation"/>
    <property type="evidence" value="ECO:0007669"/>
    <property type="project" value="UniProtKB-KW"/>
</dbReference>
<dbReference type="PROSITE" id="PS00096">
    <property type="entry name" value="SHMT"/>
    <property type="match status" value="1"/>
</dbReference>
<dbReference type="HAMAP" id="MF_00051">
    <property type="entry name" value="SHMT"/>
    <property type="match status" value="1"/>
</dbReference>
<feature type="modified residue" description="N6-(pyridoxal phosphate)lysine" evidence="11 12">
    <location>
        <position position="229"/>
    </location>
</feature>
<dbReference type="EMBL" id="RPFL01000002">
    <property type="protein sequence ID" value="RPD90470.1"/>
    <property type="molecule type" value="Genomic_DNA"/>
</dbReference>
<keyword evidence="10 11" id="KW-0663">Pyridoxal phosphate</keyword>
<comment type="subunit">
    <text evidence="5 11">Homodimer.</text>
</comment>
<sequence length="416" mass="45027">MFSKSVTLAKYDPELAAAMDLEVQRQQDHVELIASENYVSCAVMEAQGSQLTNKYAEGYPSKRYYGGCEHVDVVEQLAIDRVKELFGAAYANVQPHSGSQANQAVYASVLQPGDTILGMSLAHGGHLTHGASVNISGKLYNAVTYGLDENEILDYAEVERLALEHKPKMIVAGASAYALEIDWVKFREIADKVGAYLFVDMAHYAGLVAGGEYPNPVPFADFVTTTTHKTLRGPRGGVILCRNEDHAKALNSAIFPSLQGGPLMHVIAAKAVAFKEALQPEFKEYAKQVKINAAAMAEELVKRGLRIVSGRTESHVFLVDLQPMKITGKAAEAALGNAHITVNKNAIPNDPEKPFVTSGIRIGSAAMTTRGFQEADARVLANLLADVLENPEDEANLAKVHEQITDLCNKYPVYGA</sequence>
<comment type="pathway">
    <text evidence="11">Amino-acid biosynthesis; glycine biosynthesis; glycine from L-serine: step 1/1.</text>
</comment>
<comment type="similarity">
    <text evidence="4 11">Belongs to the SHMT family.</text>
</comment>
<evidence type="ECO:0000256" key="9">
    <source>
        <dbReference type="ARBA" id="ARBA00022679"/>
    </source>
</evidence>
<keyword evidence="8 11" id="KW-0028">Amino-acid biosynthesis</keyword>
<dbReference type="EC" id="2.1.2.1" evidence="11"/>
<accession>A0A3N4NEB1</accession>
<dbReference type="PANTHER" id="PTHR11680:SF50">
    <property type="entry name" value="SERINE HYDROXYMETHYLTRANSFERASE"/>
    <property type="match status" value="1"/>
</dbReference>
<evidence type="ECO:0000256" key="5">
    <source>
        <dbReference type="ARBA" id="ARBA00011738"/>
    </source>
</evidence>
<dbReference type="GO" id="GO:0004372">
    <property type="term" value="F:glycine hydroxymethyltransferase activity"/>
    <property type="evidence" value="ECO:0007669"/>
    <property type="project" value="UniProtKB-UniRule"/>
</dbReference>
<dbReference type="AlphaFoldDB" id="A0A3N4NEB1"/>
<protein>
    <recommendedName>
        <fullName evidence="11">Serine hydroxymethyltransferase</fullName>
        <shortName evidence="11">SHMT</shortName>
        <shortName evidence="11">Serine methylase</shortName>
        <ecNumber evidence="11">2.1.2.1</ecNumber>
    </recommendedName>
</protein>
<comment type="subcellular location">
    <subcellularLocation>
        <location evidence="3 11">Cytoplasm</location>
    </subcellularLocation>
</comment>
<dbReference type="PIRSF" id="PIRSF000412">
    <property type="entry name" value="SHMT"/>
    <property type="match status" value="1"/>
</dbReference>
<feature type="binding site" evidence="11">
    <location>
        <position position="121"/>
    </location>
    <ligand>
        <name>(6S)-5,6,7,8-tetrahydrofolate</name>
        <dbReference type="ChEBI" id="CHEBI:57453"/>
    </ligand>
</feature>
<dbReference type="Gene3D" id="3.40.640.10">
    <property type="entry name" value="Type I PLP-dependent aspartate aminotransferase-like (Major domain)"/>
    <property type="match status" value="1"/>
</dbReference>
<evidence type="ECO:0000256" key="8">
    <source>
        <dbReference type="ARBA" id="ARBA00022605"/>
    </source>
</evidence>
<dbReference type="FunFam" id="3.40.640.10:FF:000001">
    <property type="entry name" value="Serine hydroxymethyltransferase"/>
    <property type="match status" value="1"/>
</dbReference>
<dbReference type="InterPro" id="IPR039429">
    <property type="entry name" value="SHMT-like_dom"/>
</dbReference>
<evidence type="ECO:0000256" key="3">
    <source>
        <dbReference type="ARBA" id="ARBA00004496"/>
    </source>
</evidence>
<evidence type="ECO:0000256" key="4">
    <source>
        <dbReference type="ARBA" id="ARBA00006376"/>
    </source>
</evidence>
<evidence type="ECO:0000256" key="12">
    <source>
        <dbReference type="PIRSR" id="PIRSR000412-50"/>
    </source>
</evidence>
<dbReference type="InterPro" id="IPR049943">
    <property type="entry name" value="Ser_HO-MeTrfase-like"/>
</dbReference>
<comment type="caution">
    <text evidence="14">The sequence shown here is derived from an EMBL/GenBank/DDBJ whole genome shotgun (WGS) entry which is preliminary data.</text>
</comment>
<dbReference type="PANTHER" id="PTHR11680">
    <property type="entry name" value="SERINE HYDROXYMETHYLTRANSFERASE"/>
    <property type="match status" value="1"/>
</dbReference>
<reference evidence="14 15" key="1">
    <citation type="submission" date="2018-11" db="EMBL/GenBank/DDBJ databases">
        <title>Neisseria weixii sp. nov. isolated from the rectal contents of plateau pika (Ochotona cruzoniae).</title>
        <authorList>
            <person name="Zhang G."/>
        </authorList>
    </citation>
    <scope>NUCLEOTIDE SEQUENCE [LARGE SCALE GENOMIC DNA]</scope>
    <source>
        <strain evidence="14 15">10009</strain>
    </source>
</reference>
<dbReference type="SUPFAM" id="SSF53383">
    <property type="entry name" value="PLP-dependent transferases"/>
    <property type="match status" value="1"/>
</dbReference>
<dbReference type="GO" id="GO:0008168">
    <property type="term" value="F:methyltransferase activity"/>
    <property type="evidence" value="ECO:0007669"/>
    <property type="project" value="UniProtKB-KW"/>
</dbReference>
<organism evidence="14 15">
    <name type="scientific">Neisseria weixii</name>
    <dbReference type="NCBI Taxonomy" id="1853276"/>
    <lineage>
        <taxon>Bacteria</taxon>
        <taxon>Pseudomonadati</taxon>
        <taxon>Pseudomonadota</taxon>
        <taxon>Betaproteobacteria</taxon>
        <taxon>Neisseriales</taxon>
        <taxon>Neisseriaceae</taxon>
        <taxon>Neisseria</taxon>
    </lineage>
</organism>
<evidence type="ECO:0000256" key="7">
    <source>
        <dbReference type="ARBA" id="ARBA00022563"/>
    </source>
</evidence>
<dbReference type="FunFam" id="3.90.1150.10:FF:000003">
    <property type="entry name" value="Serine hydroxymethyltransferase"/>
    <property type="match status" value="1"/>
</dbReference>
<comment type="pathway">
    <text evidence="11">One-carbon metabolism; tetrahydrofolate interconversion.</text>
</comment>
<evidence type="ECO:0000256" key="11">
    <source>
        <dbReference type="HAMAP-Rule" id="MF_00051"/>
    </source>
</evidence>
<dbReference type="InterPro" id="IPR019798">
    <property type="entry name" value="Ser_HO-MeTrfase_PLP_BS"/>
</dbReference>
<evidence type="ECO:0000256" key="1">
    <source>
        <dbReference type="ARBA" id="ARBA00001528"/>
    </source>
</evidence>
<evidence type="ECO:0000256" key="2">
    <source>
        <dbReference type="ARBA" id="ARBA00001933"/>
    </source>
</evidence>
<keyword evidence="15" id="KW-1185">Reference proteome</keyword>
<comment type="function">
    <text evidence="11">Catalyzes the reversible interconversion of serine and glycine with tetrahydrofolate (THF) serving as the one-carbon carrier. This reaction serves as the major source of one-carbon groups required for the biosynthesis of purines, thymidylate, methionine, and other important biomolecules. Also exhibits THF-independent aldolase activity toward beta-hydroxyamino acids, producing glycine and aldehydes, via a retro-aldol mechanism.</text>
</comment>
<name>A0A3N4NEB1_9NEIS</name>
<comment type="cofactor">
    <cofactor evidence="2 11 12">
        <name>pyridoxal 5'-phosphate</name>
        <dbReference type="ChEBI" id="CHEBI:597326"/>
    </cofactor>
</comment>
<dbReference type="Pfam" id="PF00464">
    <property type="entry name" value="SHMT"/>
    <property type="match status" value="1"/>
</dbReference>
<evidence type="ECO:0000256" key="10">
    <source>
        <dbReference type="ARBA" id="ARBA00022898"/>
    </source>
</evidence>
<dbReference type="GO" id="GO:0035999">
    <property type="term" value="P:tetrahydrofolate interconversion"/>
    <property type="evidence" value="ECO:0007669"/>
    <property type="project" value="UniProtKB-UniRule"/>
</dbReference>
<evidence type="ECO:0000256" key="6">
    <source>
        <dbReference type="ARBA" id="ARBA00022490"/>
    </source>
</evidence>
<evidence type="ECO:0000313" key="15">
    <source>
        <dbReference type="Proteomes" id="UP000272412"/>
    </source>
</evidence>
<dbReference type="OrthoDB" id="9803846at2"/>
<dbReference type="InterPro" id="IPR015424">
    <property type="entry name" value="PyrdxlP-dep_Trfase"/>
</dbReference>
<evidence type="ECO:0000313" key="14">
    <source>
        <dbReference type="EMBL" id="RPD90470.1"/>
    </source>
</evidence>
<dbReference type="GO" id="GO:0019264">
    <property type="term" value="P:glycine biosynthetic process from serine"/>
    <property type="evidence" value="ECO:0007669"/>
    <property type="project" value="UniProtKB-UniRule"/>
</dbReference>
<dbReference type="UniPathway" id="UPA00193"/>
<feature type="site" description="Plays an important role in substrate specificity" evidence="11">
    <location>
        <position position="228"/>
    </location>
</feature>
<feature type="binding site" evidence="11">
    <location>
        <position position="244"/>
    </location>
    <ligand>
        <name>(6S)-5,6,7,8-tetrahydrofolate</name>
        <dbReference type="ChEBI" id="CHEBI:57453"/>
    </ligand>
</feature>
<dbReference type="NCBIfam" id="NF000586">
    <property type="entry name" value="PRK00011.1"/>
    <property type="match status" value="1"/>
</dbReference>
<dbReference type="CDD" id="cd00378">
    <property type="entry name" value="SHMT"/>
    <property type="match status" value="1"/>
</dbReference>
<proteinExistence type="inferred from homology"/>
<dbReference type="InterPro" id="IPR015422">
    <property type="entry name" value="PyrdxlP-dep_Trfase_small"/>
</dbReference>
<dbReference type="RefSeq" id="WP_096295235.1">
    <property type="nucleotide sequence ID" value="NZ_CP023429.1"/>
</dbReference>
<dbReference type="GO" id="GO:0005829">
    <property type="term" value="C:cytosol"/>
    <property type="evidence" value="ECO:0007669"/>
    <property type="project" value="TreeGrafter"/>
</dbReference>
<dbReference type="GO" id="GO:0030170">
    <property type="term" value="F:pyridoxal phosphate binding"/>
    <property type="evidence" value="ECO:0007669"/>
    <property type="project" value="UniProtKB-UniRule"/>
</dbReference>
<comment type="catalytic activity">
    <reaction evidence="1 11">
        <text>(6R)-5,10-methylene-5,6,7,8-tetrahydrofolate + glycine + H2O = (6S)-5,6,7,8-tetrahydrofolate + L-serine</text>
        <dbReference type="Rhea" id="RHEA:15481"/>
        <dbReference type="ChEBI" id="CHEBI:15377"/>
        <dbReference type="ChEBI" id="CHEBI:15636"/>
        <dbReference type="ChEBI" id="CHEBI:33384"/>
        <dbReference type="ChEBI" id="CHEBI:57305"/>
        <dbReference type="ChEBI" id="CHEBI:57453"/>
        <dbReference type="EC" id="2.1.2.1"/>
    </reaction>
</comment>
<dbReference type="InterPro" id="IPR001085">
    <property type="entry name" value="Ser_HO-MeTrfase"/>
</dbReference>
<feature type="domain" description="Serine hydroxymethyltransferase-like" evidence="13">
    <location>
        <begin position="8"/>
        <end position="382"/>
    </location>
</feature>
<dbReference type="Gene3D" id="3.90.1150.10">
    <property type="entry name" value="Aspartate Aminotransferase, domain 1"/>
    <property type="match status" value="1"/>
</dbReference>
<keyword evidence="9 11" id="KW-0808">Transferase</keyword>
<dbReference type="InterPro" id="IPR015421">
    <property type="entry name" value="PyrdxlP-dep_Trfase_major"/>
</dbReference>
<dbReference type="KEGG" id="nwx:CGZ65_06150"/>
<comment type="caution">
    <text evidence="11">Lacks conserved residue(s) required for the propagation of feature annotation.</text>
</comment>
<keyword evidence="7 11" id="KW-0554">One-carbon metabolism</keyword>
<evidence type="ECO:0000259" key="13">
    <source>
        <dbReference type="Pfam" id="PF00464"/>
    </source>
</evidence>